<organism evidence="1">
    <name type="scientific">Hexamita inflata</name>
    <dbReference type="NCBI Taxonomy" id="28002"/>
    <lineage>
        <taxon>Eukaryota</taxon>
        <taxon>Metamonada</taxon>
        <taxon>Diplomonadida</taxon>
        <taxon>Hexamitidae</taxon>
        <taxon>Hexamitinae</taxon>
        <taxon>Hexamita</taxon>
    </lineage>
</organism>
<dbReference type="Proteomes" id="UP001642409">
    <property type="component" value="Unassembled WGS sequence"/>
</dbReference>
<evidence type="ECO:0000313" key="2">
    <source>
        <dbReference type="EMBL" id="CAL6056815.1"/>
    </source>
</evidence>
<proteinExistence type="predicted"/>
<accession>A0AA86PD99</accession>
<evidence type="ECO:0000313" key="3">
    <source>
        <dbReference type="Proteomes" id="UP001642409"/>
    </source>
</evidence>
<sequence length="280" mass="32851">MYLTPVTVVSGFKTRTEVFLQAPGCKIPIDKSYCQILQGDKSTTLYCDIDDQNINIIEQLQKLVSKFGSDKQFYVLKSNKFNKYHVFCEQIIFENLSEMKRTLNSVSGLMHDQAVYSSTSQLFRLIGQSKNFNLEKGIYNQMYRFVDNQLELYPNAPIYLYIIHQNYKPTYINTVTSQDVHELIHYCEGSESDSEDFEDFEEDLNLNINIQTLRSRCVNESLNSESGTYDKRRKFTYFIYNLTNMNKQQTIKIIKQFVDEGIFKQTFGNIGFEQFINNFK</sequence>
<reference evidence="2 3" key="2">
    <citation type="submission" date="2024-07" db="EMBL/GenBank/DDBJ databases">
        <authorList>
            <person name="Akdeniz Z."/>
        </authorList>
    </citation>
    <scope>NUCLEOTIDE SEQUENCE [LARGE SCALE GENOMIC DNA]</scope>
</reference>
<comment type="caution">
    <text evidence="1">The sequence shown here is derived from an EMBL/GenBank/DDBJ whole genome shotgun (WGS) entry which is preliminary data.</text>
</comment>
<protein>
    <submittedName>
        <fullName evidence="2">Hypothetical_protein</fullName>
    </submittedName>
</protein>
<dbReference type="EMBL" id="CATOUU010000548">
    <property type="protein sequence ID" value="CAI9933707.1"/>
    <property type="molecule type" value="Genomic_DNA"/>
</dbReference>
<reference evidence="1" key="1">
    <citation type="submission" date="2023-06" db="EMBL/GenBank/DDBJ databases">
        <authorList>
            <person name="Kurt Z."/>
        </authorList>
    </citation>
    <scope>NUCLEOTIDE SEQUENCE</scope>
</reference>
<name>A0AA86PD99_9EUKA</name>
<dbReference type="EMBL" id="CAXDID020000211">
    <property type="protein sequence ID" value="CAL6056815.1"/>
    <property type="molecule type" value="Genomic_DNA"/>
</dbReference>
<gene>
    <name evidence="1" type="ORF">HINF_LOCUS21352</name>
    <name evidence="2" type="ORF">HINF_LOCUS47208</name>
</gene>
<keyword evidence="3" id="KW-1185">Reference proteome</keyword>
<evidence type="ECO:0000313" key="1">
    <source>
        <dbReference type="EMBL" id="CAI9933707.1"/>
    </source>
</evidence>
<dbReference type="AlphaFoldDB" id="A0AA86PD99"/>